<dbReference type="Proteomes" id="UP000319825">
    <property type="component" value="Unassembled WGS sequence"/>
</dbReference>
<accession>A0A562IEN5</accession>
<sequence>MAALDSPLQRFAADHAERLEALGDRPGELRQQARTAAARIDLAVTWL</sequence>
<name>A0A562IEN5_MICOL</name>
<keyword evidence="2" id="KW-1185">Reference proteome</keyword>
<evidence type="ECO:0000313" key="2">
    <source>
        <dbReference type="Proteomes" id="UP000319825"/>
    </source>
</evidence>
<evidence type="ECO:0000313" key="1">
    <source>
        <dbReference type="EMBL" id="TWH69155.1"/>
    </source>
</evidence>
<protein>
    <submittedName>
        <fullName evidence="1">Uncharacterized protein</fullName>
    </submittedName>
</protein>
<organism evidence="1 2">
    <name type="scientific">Micromonospora olivasterospora</name>
    <dbReference type="NCBI Taxonomy" id="1880"/>
    <lineage>
        <taxon>Bacteria</taxon>
        <taxon>Bacillati</taxon>
        <taxon>Actinomycetota</taxon>
        <taxon>Actinomycetes</taxon>
        <taxon>Micromonosporales</taxon>
        <taxon>Micromonosporaceae</taxon>
        <taxon>Micromonospora</taxon>
    </lineage>
</organism>
<dbReference type="EMBL" id="VLKE01000001">
    <property type="protein sequence ID" value="TWH69155.1"/>
    <property type="molecule type" value="Genomic_DNA"/>
</dbReference>
<gene>
    <name evidence="1" type="ORF">JD77_04162</name>
</gene>
<comment type="caution">
    <text evidence="1">The sequence shown here is derived from an EMBL/GenBank/DDBJ whole genome shotgun (WGS) entry which is preliminary data.</text>
</comment>
<dbReference type="AlphaFoldDB" id="A0A562IEN5"/>
<proteinExistence type="predicted"/>
<dbReference type="RefSeq" id="WP_170286494.1">
    <property type="nucleotide sequence ID" value="NZ_BAAATQ010000306.1"/>
</dbReference>
<reference evidence="1 2" key="1">
    <citation type="submission" date="2019-07" db="EMBL/GenBank/DDBJ databases">
        <title>R&amp;d 2014.</title>
        <authorList>
            <person name="Klenk H.-P."/>
        </authorList>
    </citation>
    <scope>NUCLEOTIDE SEQUENCE [LARGE SCALE GENOMIC DNA]</scope>
    <source>
        <strain evidence="1 2">DSM 43868</strain>
    </source>
</reference>